<feature type="transmembrane region" description="Helical" evidence="1">
    <location>
        <begin position="20"/>
        <end position="43"/>
    </location>
</feature>
<keyword evidence="1" id="KW-0472">Membrane</keyword>
<comment type="caution">
    <text evidence="2">The sequence shown here is derived from an EMBL/GenBank/DDBJ whole genome shotgun (WGS) entry which is preliminary data.</text>
</comment>
<evidence type="ECO:0000313" key="3">
    <source>
        <dbReference type="Proteomes" id="UP000823877"/>
    </source>
</evidence>
<reference evidence="2" key="2">
    <citation type="submission" date="2021-04" db="EMBL/GenBank/DDBJ databases">
        <authorList>
            <person name="Gilroy R."/>
        </authorList>
    </citation>
    <scope>NUCLEOTIDE SEQUENCE</scope>
    <source>
        <strain evidence="2">CHK188-16595</strain>
    </source>
</reference>
<name>A0A9D2SA74_9FIRM</name>
<keyword evidence="1" id="KW-1133">Transmembrane helix</keyword>
<evidence type="ECO:0000256" key="1">
    <source>
        <dbReference type="SAM" id="Phobius"/>
    </source>
</evidence>
<evidence type="ECO:0000313" key="2">
    <source>
        <dbReference type="EMBL" id="HJB75210.1"/>
    </source>
</evidence>
<feature type="transmembrane region" description="Helical" evidence="1">
    <location>
        <begin position="49"/>
        <end position="70"/>
    </location>
</feature>
<organism evidence="2 3">
    <name type="scientific">Candidatus Eubacterium faecale</name>
    <dbReference type="NCBI Taxonomy" id="2838568"/>
    <lineage>
        <taxon>Bacteria</taxon>
        <taxon>Bacillati</taxon>
        <taxon>Bacillota</taxon>
        <taxon>Clostridia</taxon>
        <taxon>Eubacteriales</taxon>
        <taxon>Eubacteriaceae</taxon>
        <taxon>Eubacterium</taxon>
    </lineage>
</organism>
<dbReference type="EMBL" id="DWXN01000012">
    <property type="protein sequence ID" value="HJB75210.1"/>
    <property type="molecule type" value="Genomic_DNA"/>
</dbReference>
<dbReference type="Proteomes" id="UP000823877">
    <property type="component" value="Unassembled WGS sequence"/>
</dbReference>
<protein>
    <recommendedName>
        <fullName evidence="4">YcxB family protein</fullName>
    </recommendedName>
</protein>
<accession>A0A9D2SA74</accession>
<keyword evidence="1" id="KW-0812">Transmembrane</keyword>
<gene>
    <name evidence="2" type="ORF">IAA37_06005</name>
</gene>
<dbReference type="AlphaFoldDB" id="A0A9D2SA74"/>
<evidence type="ECO:0008006" key="4">
    <source>
        <dbReference type="Google" id="ProtNLM"/>
    </source>
</evidence>
<proteinExistence type="predicted"/>
<reference evidence="2" key="1">
    <citation type="journal article" date="2021" name="PeerJ">
        <title>Extensive microbial diversity within the chicken gut microbiome revealed by metagenomics and culture.</title>
        <authorList>
            <person name="Gilroy R."/>
            <person name="Ravi A."/>
            <person name="Getino M."/>
            <person name="Pursley I."/>
            <person name="Horton D.L."/>
            <person name="Alikhan N.F."/>
            <person name="Baker D."/>
            <person name="Gharbi K."/>
            <person name="Hall N."/>
            <person name="Watson M."/>
            <person name="Adriaenssens E.M."/>
            <person name="Foster-Nyarko E."/>
            <person name="Jarju S."/>
            <person name="Secka A."/>
            <person name="Antonio M."/>
            <person name="Oren A."/>
            <person name="Chaudhuri R.R."/>
            <person name="La Ragione R."/>
            <person name="Hildebrand F."/>
            <person name="Pallen M.J."/>
        </authorList>
    </citation>
    <scope>NUCLEOTIDE SEQUENCE</scope>
    <source>
        <strain evidence="2">CHK188-16595</strain>
    </source>
</reference>
<sequence>MIEFKGYLTRSALKHLRKSYFKVMWSVLSIAFIIGAAIISSIIHIEKWALAILLLIPVYIIFCVLCPYLIMRFDKTHIPKHITIKDDMILCITDGIGAEGRKIGEVKAVRDYGEFYAVIFYGINIHPHFICQKDLLTQGSINEFEELFAGKIKRM</sequence>